<dbReference type="SUPFAM" id="SSF49899">
    <property type="entry name" value="Concanavalin A-like lectins/glucanases"/>
    <property type="match status" value="1"/>
</dbReference>
<reference evidence="1 2" key="1">
    <citation type="submission" date="2023-07" db="EMBL/GenBank/DDBJ databases">
        <title>Genomic Encyclopedia of Type Strains, Phase IV (KMG-IV): sequencing the most valuable type-strain genomes for metagenomic binning, comparative biology and taxonomic classification.</title>
        <authorList>
            <person name="Goeker M."/>
        </authorList>
    </citation>
    <scope>NUCLEOTIDE SEQUENCE [LARGE SCALE GENOMIC DNA]</scope>
    <source>
        <strain evidence="1 2">DSM 45903</strain>
    </source>
</reference>
<name>A0ABU1IM14_9BACL</name>
<keyword evidence="2" id="KW-1185">Reference proteome</keyword>
<sequence length="771" mass="86744">MQGTIFESRDGSFDSLDFSFRQVGWVELDRIALEMESTPIPGSDPLFFQPQQGERSFSLSYVYRGRDYHNDLTKFANKLYHSRLPLRIILAEEDDRFYVAQVVQLPTKGQHRQLGTVEISVQLHRNYAFRRWRDDEIHPDNRDIHFQMPIVPVRTEYDLTGSTAVIPYFNEGMDLSPVLELNGVDYPTVLAGDSTAMYKGRSRRKIQLDFNTLKARENGTDQSVLLTGDQVVIPHGYQLLRLHYHKPDEVVKKIIHDTENDFRAGEMQNLRIGGDTETGGAVESRIRAAPAFLRPSDGYHDDGTEVGPDQPRLTEGRFRQAIRIEEAVTQHLSHADWNSLSTWVTSAGISPTGNNQGVARTLQASADAGKSRVWLYQSVAAAPGETITLQTFLRKAGAVDYAELRLSFYDSSQTFISNSAVTNDVTSQLSDEFDSYSVTAVAPANTASVRAYVLYDGGTQRQNCEYEAVMPMLTKTPHVWGWHRDGTKAAETLTVENTGLFHNGEGSIGVWAYEDGSNRRGCLWQLTPPGSGLQLNRRDNGTMNVETTDGLLFEILTPEAGWHYWEVRWQNHTMEVYLDGEIAQQTDGTDARLTNHPLDLETADQFQIGHRDGLLQWNHKINSVKITTAAPLPYDIQREPKADGITSYLLLPNREMTPKSGGEYTSASLDISTDRTIRHGQLDFEQSAGGSVIFESSLFLGGEWTMFEPVAYDGTLPGIGPDTDLTGARLRYRVRFQTYDATKLHRLYQVGLTLTSEREGKLIIKNRKRLI</sequence>
<evidence type="ECO:0000313" key="1">
    <source>
        <dbReference type="EMBL" id="MDR6225453.1"/>
    </source>
</evidence>
<dbReference type="Gene3D" id="2.60.120.200">
    <property type="match status" value="1"/>
</dbReference>
<protein>
    <recommendedName>
        <fullName evidence="3">LamG domain-containing protein</fullName>
    </recommendedName>
</protein>
<comment type="caution">
    <text evidence="1">The sequence shown here is derived from an EMBL/GenBank/DDBJ whole genome shotgun (WGS) entry which is preliminary data.</text>
</comment>
<organism evidence="1 2">
    <name type="scientific">Desmospora profundinema</name>
    <dbReference type="NCBI Taxonomy" id="1571184"/>
    <lineage>
        <taxon>Bacteria</taxon>
        <taxon>Bacillati</taxon>
        <taxon>Bacillota</taxon>
        <taxon>Bacilli</taxon>
        <taxon>Bacillales</taxon>
        <taxon>Thermoactinomycetaceae</taxon>
        <taxon>Desmospora</taxon>
    </lineage>
</organism>
<dbReference type="Gene3D" id="2.60.120.260">
    <property type="entry name" value="Galactose-binding domain-like"/>
    <property type="match status" value="1"/>
</dbReference>
<accession>A0ABU1IM14</accession>
<dbReference type="RefSeq" id="WP_309864168.1">
    <property type="nucleotide sequence ID" value="NZ_JAVDQG010000003.1"/>
</dbReference>
<dbReference type="EMBL" id="JAVDQG010000003">
    <property type="protein sequence ID" value="MDR6225453.1"/>
    <property type="molecule type" value="Genomic_DNA"/>
</dbReference>
<dbReference type="InterPro" id="IPR013320">
    <property type="entry name" value="ConA-like_dom_sf"/>
</dbReference>
<evidence type="ECO:0008006" key="3">
    <source>
        <dbReference type="Google" id="ProtNLM"/>
    </source>
</evidence>
<evidence type="ECO:0000313" key="2">
    <source>
        <dbReference type="Proteomes" id="UP001185012"/>
    </source>
</evidence>
<dbReference type="Proteomes" id="UP001185012">
    <property type="component" value="Unassembled WGS sequence"/>
</dbReference>
<gene>
    <name evidence="1" type="ORF">JOE21_001451</name>
</gene>
<proteinExistence type="predicted"/>